<sequence length="72" mass="8254">MPFVTNWDKAFVDVVDEQCHCCCIETVGFAKGVVTSLPINLLHVFLFYDHLSPCFFLSWSGDIDCVIIYNLY</sequence>
<reference evidence="1 2" key="1">
    <citation type="submission" date="2024-01" db="EMBL/GenBank/DDBJ databases">
        <title>The genomes of 5 underutilized Papilionoideae crops provide insights into root nodulation and disease resistanc.</title>
        <authorList>
            <person name="Jiang F."/>
        </authorList>
    </citation>
    <scope>NUCLEOTIDE SEQUENCE [LARGE SCALE GENOMIC DNA]</scope>
    <source>
        <strain evidence="1">JINMINGXINNONG_FW02</strain>
        <tissue evidence="1">Leaves</tissue>
    </source>
</reference>
<organism evidence="1 2">
    <name type="scientific">Phaseolus coccineus</name>
    <name type="common">Scarlet runner bean</name>
    <name type="synonym">Phaseolus multiflorus</name>
    <dbReference type="NCBI Taxonomy" id="3886"/>
    <lineage>
        <taxon>Eukaryota</taxon>
        <taxon>Viridiplantae</taxon>
        <taxon>Streptophyta</taxon>
        <taxon>Embryophyta</taxon>
        <taxon>Tracheophyta</taxon>
        <taxon>Spermatophyta</taxon>
        <taxon>Magnoliopsida</taxon>
        <taxon>eudicotyledons</taxon>
        <taxon>Gunneridae</taxon>
        <taxon>Pentapetalae</taxon>
        <taxon>rosids</taxon>
        <taxon>fabids</taxon>
        <taxon>Fabales</taxon>
        <taxon>Fabaceae</taxon>
        <taxon>Papilionoideae</taxon>
        <taxon>50 kb inversion clade</taxon>
        <taxon>NPAAA clade</taxon>
        <taxon>indigoferoid/millettioid clade</taxon>
        <taxon>Phaseoleae</taxon>
        <taxon>Phaseolus</taxon>
    </lineage>
</organism>
<accession>A0AAN9LUG5</accession>
<dbReference type="EMBL" id="JAYMYR010000009">
    <property type="protein sequence ID" value="KAK7342056.1"/>
    <property type="molecule type" value="Genomic_DNA"/>
</dbReference>
<comment type="caution">
    <text evidence="1">The sequence shown here is derived from an EMBL/GenBank/DDBJ whole genome shotgun (WGS) entry which is preliminary data.</text>
</comment>
<proteinExistence type="predicted"/>
<name>A0AAN9LUG5_PHACN</name>
<gene>
    <name evidence="1" type="ORF">VNO80_24998</name>
</gene>
<dbReference type="Proteomes" id="UP001374584">
    <property type="component" value="Unassembled WGS sequence"/>
</dbReference>
<evidence type="ECO:0000313" key="1">
    <source>
        <dbReference type="EMBL" id="KAK7342056.1"/>
    </source>
</evidence>
<protein>
    <submittedName>
        <fullName evidence="1">Uncharacterized protein</fullName>
    </submittedName>
</protein>
<evidence type="ECO:0000313" key="2">
    <source>
        <dbReference type="Proteomes" id="UP001374584"/>
    </source>
</evidence>
<keyword evidence="2" id="KW-1185">Reference proteome</keyword>
<dbReference type="AlphaFoldDB" id="A0AAN9LUG5"/>